<feature type="compositionally biased region" description="Basic and acidic residues" evidence="1">
    <location>
        <begin position="86"/>
        <end position="102"/>
    </location>
</feature>
<feature type="compositionally biased region" description="Basic and acidic residues" evidence="1">
    <location>
        <begin position="113"/>
        <end position="189"/>
    </location>
</feature>
<comment type="caution">
    <text evidence="2">The sequence shown here is derived from an EMBL/GenBank/DDBJ whole genome shotgun (WGS) entry which is preliminary data.</text>
</comment>
<protein>
    <submittedName>
        <fullName evidence="2">Uncharacterized protein</fullName>
    </submittedName>
</protein>
<dbReference type="PANTHER" id="PTHR33828">
    <property type="entry name" value="OS05G0596200 PROTEIN"/>
    <property type="match status" value="1"/>
</dbReference>
<organism evidence="2 3">
    <name type="scientific">Ceratodon purpureus</name>
    <name type="common">Fire moss</name>
    <name type="synonym">Dicranum purpureum</name>
    <dbReference type="NCBI Taxonomy" id="3225"/>
    <lineage>
        <taxon>Eukaryota</taxon>
        <taxon>Viridiplantae</taxon>
        <taxon>Streptophyta</taxon>
        <taxon>Embryophyta</taxon>
        <taxon>Bryophyta</taxon>
        <taxon>Bryophytina</taxon>
        <taxon>Bryopsida</taxon>
        <taxon>Dicranidae</taxon>
        <taxon>Pseudoditrichales</taxon>
        <taxon>Ditrichaceae</taxon>
        <taxon>Ceratodon</taxon>
    </lineage>
</organism>
<accession>A0A8T0I919</accession>
<dbReference type="Proteomes" id="UP000822688">
    <property type="component" value="Chromosome 4"/>
</dbReference>
<gene>
    <name evidence="2" type="ORF">KC19_4G063400</name>
</gene>
<dbReference type="EMBL" id="CM026424">
    <property type="protein sequence ID" value="KAG0578968.1"/>
    <property type="molecule type" value="Genomic_DNA"/>
</dbReference>
<reference evidence="2" key="1">
    <citation type="submission" date="2020-06" db="EMBL/GenBank/DDBJ databases">
        <title>WGS assembly of Ceratodon purpureus strain R40.</title>
        <authorList>
            <person name="Carey S.B."/>
            <person name="Jenkins J."/>
            <person name="Shu S."/>
            <person name="Lovell J.T."/>
            <person name="Sreedasyam A."/>
            <person name="Maumus F."/>
            <person name="Tiley G.P."/>
            <person name="Fernandez-Pozo N."/>
            <person name="Barry K."/>
            <person name="Chen C."/>
            <person name="Wang M."/>
            <person name="Lipzen A."/>
            <person name="Daum C."/>
            <person name="Saski C.A."/>
            <person name="Payton A.C."/>
            <person name="Mcbreen J.C."/>
            <person name="Conrad R.E."/>
            <person name="Kollar L.M."/>
            <person name="Olsson S."/>
            <person name="Huttunen S."/>
            <person name="Landis J.B."/>
            <person name="Wickett N.J."/>
            <person name="Johnson M.G."/>
            <person name="Rensing S.A."/>
            <person name="Grimwood J."/>
            <person name="Schmutz J."/>
            <person name="Mcdaniel S.F."/>
        </authorList>
    </citation>
    <scope>NUCLEOTIDE SEQUENCE</scope>
    <source>
        <strain evidence="2">R40</strain>
    </source>
</reference>
<keyword evidence="3" id="KW-1185">Reference proteome</keyword>
<name>A0A8T0I919_CERPU</name>
<dbReference type="AlphaFoldDB" id="A0A8T0I919"/>
<feature type="compositionally biased region" description="Basic and acidic residues" evidence="1">
    <location>
        <begin position="354"/>
        <end position="368"/>
    </location>
</feature>
<evidence type="ECO:0000313" key="3">
    <source>
        <dbReference type="Proteomes" id="UP000822688"/>
    </source>
</evidence>
<feature type="compositionally biased region" description="Basic and acidic residues" evidence="1">
    <location>
        <begin position="32"/>
        <end position="75"/>
    </location>
</feature>
<feature type="compositionally biased region" description="Polar residues" evidence="1">
    <location>
        <begin position="316"/>
        <end position="328"/>
    </location>
</feature>
<feature type="region of interest" description="Disordered" evidence="1">
    <location>
        <begin position="296"/>
        <end position="378"/>
    </location>
</feature>
<proteinExistence type="predicted"/>
<feature type="region of interest" description="Disordered" evidence="1">
    <location>
        <begin position="1"/>
        <end position="200"/>
    </location>
</feature>
<sequence>MAVEQLKVKSLKLKDSGDTERLDLLKSALKRPSTESPDRREKGTSEKKDKENSDRSDKVLSKGKEPLKSGSRDSVRSSIGKNLVKVGKEFAKGNGREHEGKVANKVGSPVVKQEARVSVKAEAKTPVKLSSKDGKVLTKDEGKANGREQGKSVGKELGKVNGKDSGGVRDLMKVKDEDRDREREKEKGKSPVVKSALVRTPVKQGSATKVILKSTNAGASSSLGQSLKKKVIQTKTTTITKTLKKMYSLPGQRHDPPEDRDPLRIFYSTLRDQMPESEMAEIWLMEYGLLPQDEAKKALERKQRRGQSVKHGTPSKAASTPLRLSNGSPAVKKSIPISNGKGKDVGTSSKGKKKREDSESDSDHDLLQKARIKKKLKA</sequence>
<evidence type="ECO:0000256" key="1">
    <source>
        <dbReference type="SAM" id="MobiDB-lite"/>
    </source>
</evidence>
<evidence type="ECO:0000313" key="2">
    <source>
        <dbReference type="EMBL" id="KAG0578968.1"/>
    </source>
</evidence>
<dbReference type="PANTHER" id="PTHR33828:SF2">
    <property type="entry name" value="NUCLEOLIN"/>
    <property type="match status" value="1"/>
</dbReference>
<feature type="compositionally biased region" description="Basic and acidic residues" evidence="1">
    <location>
        <begin position="12"/>
        <end position="24"/>
    </location>
</feature>